<dbReference type="EMBL" id="JAXCGZ010008123">
    <property type="protein sequence ID" value="KAK7077936.1"/>
    <property type="molecule type" value="Genomic_DNA"/>
</dbReference>
<accession>A0AAN8X807</accession>
<dbReference type="Proteomes" id="UP001381693">
    <property type="component" value="Unassembled WGS sequence"/>
</dbReference>
<evidence type="ECO:0000313" key="1">
    <source>
        <dbReference type="EMBL" id="KAK7077936.1"/>
    </source>
</evidence>
<feature type="non-terminal residue" evidence="1">
    <location>
        <position position="1"/>
    </location>
</feature>
<keyword evidence="2" id="KW-1185">Reference proteome</keyword>
<gene>
    <name evidence="1" type="ORF">SK128_013012</name>
</gene>
<reference evidence="1 2" key="1">
    <citation type="submission" date="2023-11" db="EMBL/GenBank/DDBJ databases">
        <title>Halocaridina rubra genome assembly.</title>
        <authorList>
            <person name="Smith C."/>
        </authorList>
    </citation>
    <scope>NUCLEOTIDE SEQUENCE [LARGE SCALE GENOMIC DNA]</scope>
    <source>
        <strain evidence="1">EP-1</strain>
        <tissue evidence="1">Whole</tissue>
    </source>
</reference>
<sequence>AYAATLVPEHKEELVKEQQVQLEEESFERVPPLNPTVAGASSSKKKMLLLRQFISQ</sequence>
<organism evidence="1 2">
    <name type="scientific">Halocaridina rubra</name>
    <name type="common">Hawaiian red shrimp</name>
    <dbReference type="NCBI Taxonomy" id="373956"/>
    <lineage>
        <taxon>Eukaryota</taxon>
        <taxon>Metazoa</taxon>
        <taxon>Ecdysozoa</taxon>
        <taxon>Arthropoda</taxon>
        <taxon>Crustacea</taxon>
        <taxon>Multicrustacea</taxon>
        <taxon>Malacostraca</taxon>
        <taxon>Eumalacostraca</taxon>
        <taxon>Eucarida</taxon>
        <taxon>Decapoda</taxon>
        <taxon>Pleocyemata</taxon>
        <taxon>Caridea</taxon>
        <taxon>Atyoidea</taxon>
        <taxon>Atyidae</taxon>
        <taxon>Halocaridina</taxon>
    </lineage>
</organism>
<dbReference type="AlphaFoldDB" id="A0AAN8X807"/>
<proteinExistence type="predicted"/>
<comment type="caution">
    <text evidence="1">The sequence shown here is derived from an EMBL/GenBank/DDBJ whole genome shotgun (WGS) entry which is preliminary data.</text>
</comment>
<protein>
    <submittedName>
        <fullName evidence="1">Uncharacterized protein</fullName>
    </submittedName>
</protein>
<evidence type="ECO:0000313" key="2">
    <source>
        <dbReference type="Proteomes" id="UP001381693"/>
    </source>
</evidence>
<name>A0AAN8X807_HALRR</name>